<feature type="domain" description="Rhodanese" evidence="1">
    <location>
        <begin position="275"/>
        <end position="364"/>
    </location>
</feature>
<dbReference type="PANTHER" id="PTHR44086:SF10">
    <property type="entry name" value="THIOSULFATE SULFURTRANSFERASE_RHODANESE-LIKE DOMAIN-CONTAINING PROTEIN 3"/>
    <property type="match status" value="1"/>
</dbReference>
<proteinExistence type="predicted"/>
<protein>
    <recommendedName>
        <fullName evidence="1">Rhodanese domain-containing protein</fullName>
    </recommendedName>
</protein>
<feature type="domain" description="Rhodanese" evidence="1">
    <location>
        <begin position="138"/>
        <end position="229"/>
    </location>
</feature>
<sequence>MAKTITPQKLRWYWANRKEIALLDVREEGPYARAHPFWALSVPVSEIEVKLPPLVPRLSAPIVVYDDGEGYVEDAVTRISALGYQDIAILEGGLSGYSHAGEVFRDVNVPSKAFGELVEAIRHTPSLPAPEVKQILENENDVVVLDARRYEEHYTMSIPRGQSCPGGELLYRFFQVAPDPSTTVIVHCAGRTRSIIGTQSLVNAGVDNKVFALENGTIGWTLAGLELDKGKTECAAQPSPEAVQRARDYASTWAKHVGVPIINVNQLKQFSDEAESRTLYLLDVRDPNEYAEGHPDGFVSAPGGQLVQATDEWVGVRGARVVLYDADGVRAPMTASWLLQLGWDVHVLEQGVSVPRDVVQPQQPTWAVPNSHSISIENLDRINDAVVVDLARSPVYRKGHIPGAWFASGPELIRDLDSAPGNGPIVLTSPDGIIASANTEHVRKNITSLSREVLYLSGGTEAWKAADRTLETEQRWLSEPIDVYKRPYEGTGNTEKDMEGYIAWEHGLVAQLANDGVANFHVVRPLATDYP</sequence>
<name>A0A8H4L794_9HYPO</name>
<dbReference type="PROSITE" id="PS50206">
    <property type="entry name" value="RHODANESE_3"/>
    <property type="match status" value="4"/>
</dbReference>
<feature type="domain" description="Rhodanese" evidence="1">
    <location>
        <begin position="16"/>
        <end position="106"/>
    </location>
</feature>
<dbReference type="GO" id="GO:0004792">
    <property type="term" value="F:thiosulfate-cyanide sulfurtransferase activity"/>
    <property type="evidence" value="ECO:0007669"/>
    <property type="project" value="TreeGrafter"/>
</dbReference>
<gene>
    <name evidence="2" type="ORF">FALBO_10286</name>
</gene>
<dbReference type="OrthoDB" id="566238at2759"/>
<dbReference type="AlphaFoldDB" id="A0A8H4L794"/>
<dbReference type="InterPro" id="IPR001763">
    <property type="entry name" value="Rhodanese-like_dom"/>
</dbReference>
<organism evidence="2 3">
    <name type="scientific">Fusarium albosuccineum</name>
    <dbReference type="NCBI Taxonomy" id="1237068"/>
    <lineage>
        <taxon>Eukaryota</taxon>
        <taxon>Fungi</taxon>
        <taxon>Dikarya</taxon>
        <taxon>Ascomycota</taxon>
        <taxon>Pezizomycotina</taxon>
        <taxon>Sordariomycetes</taxon>
        <taxon>Hypocreomycetidae</taxon>
        <taxon>Hypocreales</taxon>
        <taxon>Nectriaceae</taxon>
        <taxon>Fusarium</taxon>
        <taxon>Fusarium decemcellulare species complex</taxon>
    </lineage>
</organism>
<comment type="caution">
    <text evidence="2">The sequence shown here is derived from an EMBL/GenBank/DDBJ whole genome shotgun (WGS) entry which is preliminary data.</text>
</comment>
<dbReference type="PANTHER" id="PTHR44086">
    <property type="entry name" value="THIOSULFATE SULFURTRANSFERASE RDL2, MITOCHONDRIAL-RELATED"/>
    <property type="match status" value="1"/>
</dbReference>
<dbReference type="CDD" id="cd01534">
    <property type="entry name" value="4RHOD_Repeat_3"/>
    <property type="match status" value="1"/>
</dbReference>
<keyword evidence="3" id="KW-1185">Reference proteome</keyword>
<feature type="domain" description="Rhodanese" evidence="1">
    <location>
        <begin position="381"/>
        <end position="472"/>
    </location>
</feature>
<dbReference type="Gene3D" id="3.40.250.10">
    <property type="entry name" value="Rhodanese-like domain"/>
    <property type="match status" value="4"/>
</dbReference>
<reference evidence="2 3" key="1">
    <citation type="submission" date="2020-01" db="EMBL/GenBank/DDBJ databases">
        <title>Identification and distribution of gene clusters putatively required for synthesis of sphingolipid metabolism inhibitors in phylogenetically diverse species of the filamentous fungus Fusarium.</title>
        <authorList>
            <person name="Kim H.-S."/>
            <person name="Busman M."/>
            <person name="Brown D.W."/>
            <person name="Divon H."/>
            <person name="Uhlig S."/>
            <person name="Proctor R.H."/>
        </authorList>
    </citation>
    <scope>NUCLEOTIDE SEQUENCE [LARGE SCALE GENOMIC DNA]</scope>
    <source>
        <strain evidence="2 3">NRRL 20459</strain>
    </source>
</reference>
<dbReference type="SUPFAM" id="SSF52821">
    <property type="entry name" value="Rhodanese/Cell cycle control phosphatase"/>
    <property type="match status" value="4"/>
</dbReference>
<dbReference type="Pfam" id="PF00581">
    <property type="entry name" value="Rhodanese"/>
    <property type="match status" value="4"/>
</dbReference>
<evidence type="ECO:0000313" key="3">
    <source>
        <dbReference type="Proteomes" id="UP000554235"/>
    </source>
</evidence>
<accession>A0A8H4L794</accession>
<dbReference type="Proteomes" id="UP000554235">
    <property type="component" value="Unassembled WGS sequence"/>
</dbReference>
<dbReference type="EMBL" id="JAADYS010001462">
    <property type="protein sequence ID" value="KAF4462893.1"/>
    <property type="molecule type" value="Genomic_DNA"/>
</dbReference>
<evidence type="ECO:0000313" key="2">
    <source>
        <dbReference type="EMBL" id="KAF4462893.1"/>
    </source>
</evidence>
<dbReference type="InterPro" id="IPR036873">
    <property type="entry name" value="Rhodanese-like_dom_sf"/>
</dbReference>
<dbReference type="SMART" id="SM00450">
    <property type="entry name" value="RHOD"/>
    <property type="match status" value="4"/>
</dbReference>
<evidence type="ECO:0000259" key="1">
    <source>
        <dbReference type="PROSITE" id="PS50206"/>
    </source>
</evidence>